<dbReference type="STRING" id="338966.Ppro_1460"/>
<accession>A1AP06</accession>
<dbReference type="eggNOG" id="COG1476">
    <property type="taxonomic scope" value="Bacteria"/>
</dbReference>
<sequence length="368" mass="40480">MLSQKPRERQNTVTHSIIMSREEIPLSNHIKKFREERGWSQQELAERAGLSRAGVSAIETGKLVPSTVAALALAKVFACPVEELFQVGGQAELHWAWPPLQAPCRCWRAMVSNRLLLYPVEHSPLGMVPHDGVFREGRLFENPFSDPYRTLVMASCDPAAGLLAAEYARSTPYRMLVLSRPSRTALELVRDGLVHVAGLHLARSTSPEENSKAAREILDVPFTLLRLADWEEGLVLAPGLGLSSVRQILEANIRWIGRETGSGARQVLDDLLQGGKISPTMMARDHLGVVEAIRAGWAEAGISVRLVSDEAGLDFISLREEAFDLCIPGTQADDPRVRALVDVVRSSPLKNMLKELPGYDVKSTGELS</sequence>
<dbReference type="SUPFAM" id="SSF53850">
    <property type="entry name" value="Periplasmic binding protein-like II"/>
    <property type="match status" value="1"/>
</dbReference>
<dbReference type="HOGENOM" id="CLU_041548_0_0_7"/>
<gene>
    <name evidence="2" type="ordered locus">Ppro_1460</name>
</gene>
<feature type="domain" description="HTH cro/C1-type" evidence="1">
    <location>
        <begin position="30"/>
        <end position="84"/>
    </location>
</feature>
<dbReference type="KEGG" id="ppd:Ppro_1460"/>
<dbReference type="SMART" id="SM00530">
    <property type="entry name" value="HTH_XRE"/>
    <property type="match status" value="1"/>
</dbReference>
<proteinExistence type="predicted"/>
<dbReference type="Pfam" id="PF01381">
    <property type="entry name" value="HTH_3"/>
    <property type="match status" value="1"/>
</dbReference>
<dbReference type="Proteomes" id="UP000006732">
    <property type="component" value="Chromosome"/>
</dbReference>
<dbReference type="eggNOG" id="COG1910">
    <property type="taxonomic scope" value="Bacteria"/>
</dbReference>
<organism evidence="2 3">
    <name type="scientific">Pelobacter propionicus (strain DSM 2379 / NBRC 103807 / OttBd1)</name>
    <dbReference type="NCBI Taxonomy" id="338966"/>
    <lineage>
        <taxon>Bacteria</taxon>
        <taxon>Pseudomonadati</taxon>
        <taxon>Thermodesulfobacteriota</taxon>
        <taxon>Desulfuromonadia</taxon>
        <taxon>Desulfuromonadales</taxon>
        <taxon>Desulfuromonadaceae</taxon>
        <taxon>Pelobacter</taxon>
    </lineage>
</organism>
<dbReference type="InterPro" id="IPR001387">
    <property type="entry name" value="Cro/C1-type_HTH"/>
</dbReference>
<evidence type="ECO:0000259" key="1">
    <source>
        <dbReference type="PROSITE" id="PS50943"/>
    </source>
</evidence>
<dbReference type="CDD" id="cd00093">
    <property type="entry name" value="HTH_XRE"/>
    <property type="match status" value="1"/>
</dbReference>
<name>A1AP06_PELPD</name>
<evidence type="ECO:0000313" key="2">
    <source>
        <dbReference type="EMBL" id="ABK99076.1"/>
    </source>
</evidence>
<evidence type="ECO:0000313" key="3">
    <source>
        <dbReference type="Proteomes" id="UP000006732"/>
    </source>
</evidence>
<dbReference type="PROSITE" id="PS50943">
    <property type="entry name" value="HTH_CROC1"/>
    <property type="match status" value="1"/>
</dbReference>
<dbReference type="Pfam" id="PF12727">
    <property type="entry name" value="PBP_like"/>
    <property type="match status" value="1"/>
</dbReference>
<dbReference type="InterPro" id="IPR024370">
    <property type="entry name" value="PBP_domain"/>
</dbReference>
<dbReference type="InterPro" id="IPR010982">
    <property type="entry name" value="Lambda_DNA-bd_dom_sf"/>
</dbReference>
<dbReference type="SUPFAM" id="SSF47413">
    <property type="entry name" value="lambda repressor-like DNA-binding domains"/>
    <property type="match status" value="1"/>
</dbReference>
<dbReference type="AlphaFoldDB" id="A1AP06"/>
<reference evidence="2 3" key="1">
    <citation type="submission" date="2006-10" db="EMBL/GenBank/DDBJ databases">
        <title>Complete sequence of chromosome of Pelobacter propionicus DSM 2379.</title>
        <authorList>
            <consortium name="US DOE Joint Genome Institute"/>
            <person name="Copeland A."/>
            <person name="Lucas S."/>
            <person name="Lapidus A."/>
            <person name="Barry K."/>
            <person name="Detter J.C."/>
            <person name="Glavina del Rio T."/>
            <person name="Hammon N."/>
            <person name="Israni S."/>
            <person name="Dalin E."/>
            <person name="Tice H."/>
            <person name="Pitluck S."/>
            <person name="Saunders E."/>
            <person name="Brettin T."/>
            <person name="Bruce D."/>
            <person name="Han C."/>
            <person name="Tapia R."/>
            <person name="Schmutz J."/>
            <person name="Larimer F."/>
            <person name="Land M."/>
            <person name="Hauser L."/>
            <person name="Kyrpides N."/>
            <person name="Kim E."/>
            <person name="Lovley D."/>
            <person name="Richardson P."/>
        </authorList>
    </citation>
    <scope>NUCLEOTIDE SEQUENCE [LARGE SCALE GENOMIC DNA]</scope>
    <source>
        <strain evidence="3">DSM 2379 / NBRC 103807 / OttBd1</strain>
    </source>
</reference>
<dbReference type="PANTHER" id="PTHR38431">
    <property type="entry name" value="BLL2305 PROTEIN"/>
    <property type="match status" value="1"/>
</dbReference>
<dbReference type="GO" id="GO:0003677">
    <property type="term" value="F:DNA binding"/>
    <property type="evidence" value="ECO:0007669"/>
    <property type="project" value="InterPro"/>
</dbReference>
<keyword evidence="3" id="KW-1185">Reference proteome</keyword>
<dbReference type="PANTHER" id="PTHR38431:SF1">
    <property type="entry name" value="BLL2305 PROTEIN"/>
    <property type="match status" value="1"/>
</dbReference>
<protein>
    <submittedName>
        <fullName evidence="2">Transcriptional regulator of molybdate metabolism, XRE family</fullName>
    </submittedName>
</protein>
<dbReference type="Gene3D" id="1.10.260.40">
    <property type="entry name" value="lambda repressor-like DNA-binding domains"/>
    <property type="match status" value="1"/>
</dbReference>
<dbReference type="EMBL" id="CP000482">
    <property type="protein sequence ID" value="ABK99076.1"/>
    <property type="molecule type" value="Genomic_DNA"/>
</dbReference>